<dbReference type="InterPro" id="IPR001680">
    <property type="entry name" value="WD40_rpt"/>
</dbReference>
<dbReference type="PROSITE" id="PS00678">
    <property type="entry name" value="WD_REPEATS_1"/>
    <property type="match status" value="1"/>
</dbReference>
<evidence type="ECO:0000256" key="3">
    <source>
        <dbReference type="ARBA" id="ARBA00022737"/>
    </source>
</evidence>
<protein>
    <submittedName>
        <fullName evidence="6">WD40 repeat-like protein</fullName>
    </submittedName>
</protein>
<evidence type="ECO:0000256" key="4">
    <source>
        <dbReference type="ARBA" id="ARBA00023224"/>
    </source>
</evidence>
<sequence length="416" mass="46407">MTQTMLSRVAPAEAEKQHCVVQQTYDILTQEYMRWMNEGMDVLLSEFSYFLPSIPPCRYLQQHKTLSGHNSKVTDIAFSPDSYMIFSVCTDGFGIIWDLLSGLKLQAISLDFPWAMACAYSPSGRIVALGGLENKCSIYTVNVDQNLSPAARTNNIPLKHKTSKSFGAQHKALINSMEFLSNNELITASGDSVIRLWDVEKLRKVCEFVAHSLDVLSVLKVTGDTATPWNFFSSSCDGTVRYWDSRDPNPVQTLQTELGNINVVALHPDGNCVVIGDELGECRMYDLRSVCMLESYDIQEQFQYKNNASYGPMPSSEYDLKTLPPTPRSPGSTLTEDKYSVGGVTSIDISKSGRVMYACYSEYGCIAWDLFQRKIIEKIGSGRYAHRDRISLVKVSGDGQALATASWDSTVKIWTI</sequence>
<proteinExistence type="inferred from homology"/>
<gene>
    <name evidence="6" type="ORF">METBISCDRAFT_25854</name>
</gene>
<dbReference type="PROSITE" id="PS50082">
    <property type="entry name" value="WD_REPEATS_2"/>
    <property type="match status" value="3"/>
</dbReference>
<dbReference type="PANTHER" id="PTHR19850">
    <property type="entry name" value="GUANINE NUCLEOTIDE-BINDING PROTEIN BETA G PROTEIN BETA"/>
    <property type="match status" value="1"/>
</dbReference>
<dbReference type="InterPro" id="IPR036322">
    <property type="entry name" value="WD40_repeat_dom_sf"/>
</dbReference>
<dbReference type="Gene3D" id="2.130.10.10">
    <property type="entry name" value="YVTN repeat-like/Quinoprotein amine dehydrogenase"/>
    <property type="match status" value="2"/>
</dbReference>
<evidence type="ECO:0000256" key="1">
    <source>
        <dbReference type="ARBA" id="ARBA00009768"/>
    </source>
</evidence>
<dbReference type="InterPro" id="IPR015943">
    <property type="entry name" value="WD40/YVTN_repeat-like_dom_sf"/>
</dbReference>
<dbReference type="OrthoDB" id="10255630at2759"/>
<dbReference type="SUPFAM" id="SSF50978">
    <property type="entry name" value="WD40 repeat-like"/>
    <property type="match status" value="1"/>
</dbReference>
<feature type="repeat" description="WD" evidence="5">
    <location>
        <begin position="383"/>
        <end position="416"/>
    </location>
</feature>
<dbReference type="GO" id="GO:0007165">
    <property type="term" value="P:signal transduction"/>
    <property type="evidence" value="ECO:0007669"/>
    <property type="project" value="UniProtKB-KW"/>
</dbReference>
<accession>A0A4P9ZJ04</accession>
<reference evidence="7" key="1">
    <citation type="journal article" date="2018" name="Nat. Microbiol.">
        <title>Leveraging single-cell genomics to expand the fungal tree of life.</title>
        <authorList>
            <person name="Ahrendt S.R."/>
            <person name="Quandt C.A."/>
            <person name="Ciobanu D."/>
            <person name="Clum A."/>
            <person name="Salamov A."/>
            <person name="Andreopoulos B."/>
            <person name="Cheng J.F."/>
            <person name="Woyke T."/>
            <person name="Pelin A."/>
            <person name="Henrissat B."/>
            <person name="Reynolds N.K."/>
            <person name="Benny G.L."/>
            <person name="Smith M.E."/>
            <person name="James T.Y."/>
            <person name="Grigoriev I.V."/>
        </authorList>
    </citation>
    <scope>NUCLEOTIDE SEQUENCE [LARGE SCALE GENOMIC DNA]</scope>
    <source>
        <strain evidence="7">Baker2002</strain>
    </source>
</reference>
<dbReference type="PRINTS" id="PR00319">
    <property type="entry name" value="GPROTEINB"/>
</dbReference>
<dbReference type="PRINTS" id="PR00320">
    <property type="entry name" value="GPROTEINBRPT"/>
</dbReference>
<dbReference type="EMBL" id="ML004432">
    <property type="protein sequence ID" value="RKP32341.1"/>
    <property type="molecule type" value="Genomic_DNA"/>
</dbReference>
<keyword evidence="4" id="KW-0807">Transducer</keyword>
<dbReference type="Pfam" id="PF00400">
    <property type="entry name" value="WD40"/>
    <property type="match status" value="4"/>
</dbReference>
<dbReference type="SMART" id="SM00320">
    <property type="entry name" value="WD40"/>
    <property type="match status" value="7"/>
</dbReference>
<feature type="repeat" description="WD" evidence="5">
    <location>
        <begin position="66"/>
        <end position="107"/>
    </location>
</feature>
<keyword evidence="3" id="KW-0677">Repeat</keyword>
<dbReference type="AlphaFoldDB" id="A0A4P9ZJ04"/>
<dbReference type="InterPro" id="IPR020472">
    <property type="entry name" value="WD40_PAC1"/>
</dbReference>
<dbReference type="InterPro" id="IPR019775">
    <property type="entry name" value="WD40_repeat_CS"/>
</dbReference>
<keyword evidence="7" id="KW-1185">Reference proteome</keyword>
<evidence type="ECO:0000256" key="2">
    <source>
        <dbReference type="ARBA" id="ARBA00022574"/>
    </source>
</evidence>
<dbReference type="InterPro" id="IPR016346">
    <property type="entry name" value="G-protein_beta_1-5"/>
</dbReference>
<keyword evidence="2 5" id="KW-0853">WD repeat</keyword>
<evidence type="ECO:0000313" key="7">
    <source>
        <dbReference type="Proteomes" id="UP000268321"/>
    </source>
</evidence>
<name>A0A4P9ZJ04_9ASCO</name>
<feature type="repeat" description="WD" evidence="5">
    <location>
        <begin position="167"/>
        <end position="207"/>
    </location>
</feature>
<dbReference type="PIRSF" id="PIRSF002394">
    <property type="entry name" value="GN-bd_beta"/>
    <property type="match status" value="1"/>
</dbReference>
<dbReference type="CDD" id="cd00200">
    <property type="entry name" value="WD40"/>
    <property type="match status" value="1"/>
</dbReference>
<dbReference type="Proteomes" id="UP000268321">
    <property type="component" value="Unassembled WGS sequence"/>
</dbReference>
<organism evidence="6 7">
    <name type="scientific">Metschnikowia bicuspidata</name>
    <dbReference type="NCBI Taxonomy" id="27322"/>
    <lineage>
        <taxon>Eukaryota</taxon>
        <taxon>Fungi</taxon>
        <taxon>Dikarya</taxon>
        <taxon>Ascomycota</taxon>
        <taxon>Saccharomycotina</taxon>
        <taxon>Pichiomycetes</taxon>
        <taxon>Metschnikowiaceae</taxon>
        <taxon>Metschnikowia</taxon>
    </lineage>
</organism>
<evidence type="ECO:0000313" key="6">
    <source>
        <dbReference type="EMBL" id="RKP32341.1"/>
    </source>
</evidence>
<dbReference type="InterPro" id="IPR001632">
    <property type="entry name" value="WD40_G-protein_beta-like"/>
</dbReference>
<dbReference type="PROSITE" id="PS50294">
    <property type="entry name" value="WD_REPEATS_REGION"/>
    <property type="match status" value="3"/>
</dbReference>
<evidence type="ECO:0000256" key="5">
    <source>
        <dbReference type="PROSITE-ProRule" id="PRU00221"/>
    </source>
</evidence>
<comment type="similarity">
    <text evidence="1">Belongs to the WD repeat G protein beta family.</text>
</comment>